<dbReference type="EMBL" id="BOOK01000014">
    <property type="protein sequence ID" value="GII00231.1"/>
    <property type="molecule type" value="Genomic_DNA"/>
</dbReference>
<keyword evidence="10" id="KW-1185">Reference proteome</keyword>
<feature type="transmembrane region" description="Helical" evidence="7">
    <location>
        <begin position="172"/>
        <end position="191"/>
    </location>
</feature>
<dbReference type="PANTHER" id="PTHR43124">
    <property type="entry name" value="PURINE EFFLUX PUMP PBUE"/>
    <property type="match status" value="1"/>
</dbReference>
<keyword evidence="4 7" id="KW-1133">Transmembrane helix</keyword>
<dbReference type="SUPFAM" id="SSF103473">
    <property type="entry name" value="MFS general substrate transporter"/>
    <property type="match status" value="1"/>
</dbReference>
<feature type="transmembrane region" description="Helical" evidence="7">
    <location>
        <begin position="385"/>
        <end position="406"/>
    </location>
</feature>
<evidence type="ECO:0000256" key="7">
    <source>
        <dbReference type="SAM" id="Phobius"/>
    </source>
</evidence>
<keyword evidence="3 7" id="KW-0812">Transmembrane</keyword>
<dbReference type="InterPro" id="IPR036259">
    <property type="entry name" value="MFS_trans_sf"/>
</dbReference>
<dbReference type="AlphaFoldDB" id="A0A8J3SV59"/>
<evidence type="ECO:0000313" key="9">
    <source>
        <dbReference type="EMBL" id="GII00231.1"/>
    </source>
</evidence>
<evidence type="ECO:0000256" key="1">
    <source>
        <dbReference type="ARBA" id="ARBA00004651"/>
    </source>
</evidence>
<proteinExistence type="predicted"/>
<reference evidence="9" key="1">
    <citation type="submission" date="2021-01" db="EMBL/GenBank/DDBJ databases">
        <title>Whole genome shotgun sequence of Planobispora takensis NBRC 109077.</title>
        <authorList>
            <person name="Komaki H."/>
            <person name="Tamura T."/>
        </authorList>
    </citation>
    <scope>NUCLEOTIDE SEQUENCE</scope>
    <source>
        <strain evidence="9">NBRC 109077</strain>
    </source>
</reference>
<dbReference type="PROSITE" id="PS50850">
    <property type="entry name" value="MFS"/>
    <property type="match status" value="1"/>
</dbReference>
<dbReference type="PANTHER" id="PTHR43124:SF3">
    <property type="entry name" value="CHLORAMPHENICOL EFFLUX PUMP RV0191"/>
    <property type="match status" value="1"/>
</dbReference>
<feature type="transmembrane region" description="Helical" evidence="7">
    <location>
        <begin position="90"/>
        <end position="114"/>
    </location>
</feature>
<gene>
    <name evidence="9" type="ORF">Pta02_22390</name>
</gene>
<dbReference type="GO" id="GO:0022857">
    <property type="term" value="F:transmembrane transporter activity"/>
    <property type="evidence" value="ECO:0007669"/>
    <property type="project" value="InterPro"/>
</dbReference>
<feature type="transmembrane region" description="Helical" evidence="7">
    <location>
        <begin position="264"/>
        <end position="285"/>
    </location>
</feature>
<dbReference type="Proteomes" id="UP000634476">
    <property type="component" value="Unassembled WGS sequence"/>
</dbReference>
<organism evidence="9 10">
    <name type="scientific">Planobispora takensis</name>
    <dbReference type="NCBI Taxonomy" id="1367882"/>
    <lineage>
        <taxon>Bacteria</taxon>
        <taxon>Bacillati</taxon>
        <taxon>Actinomycetota</taxon>
        <taxon>Actinomycetes</taxon>
        <taxon>Streptosporangiales</taxon>
        <taxon>Streptosporangiaceae</taxon>
        <taxon>Planobispora</taxon>
    </lineage>
</organism>
<keyword evidence="2" id="KW-1003">Cell membrane</keyword>
<dbReference type="InterPro" id="IPR050189">
    <property type="entry name" value="MFS_Efflux_Transporters"/>
</dbReference>
<protein>
    <submittedName>
        <fullName evidence="9">MFS transporter</fullName>
    </submittedName>
</protein>
<feature type="domain" description="Major facilitator superfamily (MFS) profile" evidence="8">
    <location>
        <begin position="21"/>
        <end position="411"/>
    </location>
</feature>
<evidence type="ECO:0000256" key="6">
    <source>
        <dbReference type="SAM" id="MobiDB-lite"/>
    </source>
</evidence>
<dbReference type="Pfam" id="PF07690">
    <property type="entry name" value="MFS_1"/>
    <property type="match status" value="1"/>
</dbReference>
<keyword evidence="5 7" id="KW-0472">Membrane</keyword>
<feature type="transmembrane region" description="Helical" evidence="7">
    <location>
        <begin position="230"/>
        <end position="252"/>
    </location>
</feature>
<dbReference type="Gene3D" id="1.20.1250.20">
    <property type="entry name" value="MFS general substrate transporter like domains"/>
    <property type="match status" value="2"/>
</dbReference>
<comment type="caution">
    <text evidence="9">The sequence shown here is derived from an EMBL/GenBank/DDBJ whole genome shotgun (WGS) entry which is preliminary data.</text>
</comment>
<feature type="region of interest" description="Disordered" evidence="6">
    <location>
        <begin position="412"/>
        <end position="434"/>
    </location>
</feature>
<dbReference type="GO" id="GO:0005886">
    <property type="term" value="C:plasma membrane"/>
    <property type="evidence" value="ECO:0007669"/>
    <property type="project" value="UniProtKB-SubCell"/>
</dbReference>
<dbReference type="InterPro" id="IPR020846">
    <property type="entry name" value="MFS_dom"/>
</dbReference>
<feature type="transmembrane region" description="Helical" evidence="7">
    <location>
        <begin position="57"/>
        <end position="78"/>
    </location>
</feature>
<feature type="transmembrane region" description="Helical" evidence="7">
    <location>
        <begin position="323"/>
        <end position="346"/>
    </location>
</feature>
<name>A0A8J3SV59_9ACTN</name>
<feature type="transmembrane region" description="Helical" evidence="7">
    <location>
        <begin position="297"/>
        <end position="317"/>
    </location>
</feature>
<feature type="transmembrane region" description="Helical" evidence="7">
    <location>
        <begin position="358"/>
        <end position="379"/>
    </location>
</feature>
<accession>A0A8J3SV59</accession>
<sequence>MMTATAQGRLGAVTAGAPAFPLALLFGLNAVDEIDRLAFATLSPEIRDAFGLSDTEIGAIGSIVSVFVLLAALPLGYLSDRVNRVRLVAGAALLWGTMSVLTGLVTTVALLFAVRMLAGLGRVSNEVVHSSLLTDYYPPRVHPRVFQLHRLANPLSQVSGIAAGALATAYGWRWAFVLLAIPTFVLLALTVRLREPGRSRSTAARAEAADGVPFTAATRRLFRIRTLRRLWLAALLSGMGLVALPQMLSLFLGHVFEFGATQRGAALTVAGAGQVAGLFLGGSWATRASSRDDWHGVATIAGRSALVFAGALLVLGWTPVPMAAFAVMFVMGAGGGSFLPAYLSLVGRVSPGEIRSQAYAWAVFCIGLSTVVSIGLYALGEAAGFRIAMTVFGLIVLAGATAVLTARRFAQSDAGTGDTGPEAGTGVTGSGAGV</sequence>
<evidence type="ECO:0000259" key="8">
    <source>
        <dbReference type="PROSITE" id="PS50850"/>
    </source>
</evidence>
<evidence type="ECO:0000256" key="3">
    <source>
        <dbReference type="ARBA" id="ARBA00022692"/>
    </source>
</evidence>
<evidence type="ECO:0000256" key="2">
    <source>
        <dbReference type="ARBA" id="ARBA00022475"/>
    </source>
</evidence>
<comment type="subcellular location">
    <subcellularLocation>
        <location evidence="1">Cell membrane</location>
        <topology evidence="1">Multi-pass membrane protein</topology>
    </subcellularLocation>
</comment>
<evidence type="ECO:0000313" key="10">
    <source>
        <dbReference type="Proteomes" id="UP000634476"/>
    </source>
</evidence>
<evidence type="ECO:0000256" key="5">
    <source>
        <dbReference type="ARBA" id="ARBA00023136"/>
    </source>
</evidence>
<evidence type="ECO:0000256" key="4">
    <source>
        <dbReference type="ARBA" id="ARBA00022989"/>
    </source>
</evidence>
<dbReference type="InterPro" id="IPR011701">
    <property type="entry name" value="MFS"/>
</dbReference>
<dbReference type="RefSeq" id="WP_203874640.1">
    <property type="nucleotide sequence ID" value="NZ_BOOK01000014.1"/>
</dbReference>